<evidence type="ECO:0000256" key="7">
    <source>
        <dbReference type="ARBA" id="ARBA00022932"/>
    </source>
</evidence>
<dbReference type="InterPro" id="IPR001001">
    <property type="entry name" value="DNA_polIII_beta"/>
</dbReference>
<reference evidence="13 14" key="1">
    <citation type="journal article" date="2016" name="Nat. Commun.">
        <title>Thousands of microbial genomes shed light on interconnected biogeochemical processes in an aquifer system.</title>
        <authorList>
            <person name="Anantharaman K."/>
            <person name="Brown C.T."/>
            <person name="Hug L.A."/>
            <person name="Sharon I."/>
            <person name="Castelle C.J."/>
            <person name="Probst A.J."/>
            <person name="Thomas B.C."/>
            <person name="Singh A."/>
            <person name="Wilkins M.J."/>
            <person name="Karaoz U."/>
            <person name="Brodie E.L."/>
            <person name="Williams K.H."/>
            <person name="Hubbard S.S."/>
            <person name="Banfield J.F."/>
        </authorList>
    </citation>
    <scope>NUCLEOTIDE SEQUENCE [LARGE SCALE GENOMIC DNA]</scope>
</reference>
<comment type="caution">
    <text evidence="13">The sequence shown here is derived from an EMBL/GenBank/DDBJ whole genome shotgun (WGS) entry which is preliminary data.</text>
</comment>
<comment type="similarity">
    <text evidence="2 9">Belongs to the beta sliding clamp family.</text>
</comment>
<dbReference type="Gene3D" id="3.70.10.10">
    <property type="match status" value="1"/>
</dbReference>
<organism evidence="13 14">
    <name type="scientific">Candidatus Harrisonbacteria bacterium RIFCSPLOWO2_01_FULL_40_28</name>
    <dbReference type="NCBI Taxonomy" id="1798406"/>
    <lineage>
        <taxon>Bacteria</taxon>
        <taxon>Candidatus Harrisoniibacteriota</taxon>
    </lineage>
</organism>
<evidence type="ECO:0000313" key="14">
    <source>
        <dbReference type="Proteomes" id="UP000178517"/>
    </source>
</evidence>
<dbReference type="Proteomes" id="UP000178517">
    <property type="component" value="Unassembled WGS sequence"/>
</dbReference>
<dbReference type="InterPro" id="IPR022634">
    <property type="entry name" value="DNA_polIII_beta_N"/>
</dbReference>
<evidence type="ECO:0000256" key="6">
    <source>
        <dbReference type="ARBA" id="ARBA00022705"/>
    </source>
</evidence>
<feature type="domain" description="DNA polymerase III beta sliding clamp central" evidence="11">
    <location>
        <begin position="131"/>
        <end position="244"/>
    </location>
</feature>
<dbReference type="Pfam" id="PF02767">
    <property type="entry name" value="DNA_pol3_beta_2"/>
    <property type="match status" value="1"/>
</dbReference>
<comment type="subcellular location">
    <subcellularLocation>
        <location evidence="1 9">Cytoplasm</location>
    </subcellularLocation>
</comment>
<dbReference type="PIRSF" id="PIRSF000804">
    <property type="entry name" value="DNA_pol_III_b"/>
    <property type="match status" value="1"/>
</dbReference>
<dbReference type="GO" id="GO:0005737">
    <property type="term" value="C:cytoplasm"/>
    <property type="evidence" value="ECO:0007669"/>
    <property type="project" value="UniProtKB-SubCell"/>
</dbReference>
<dbReference type="PANTHER" id="PTHR30478">
    <property type="entry name" value="DNA POLYMERASE III SUBUNIT BETA"/>
    <property type="match status" value="1"/>
</dbReference>
<dbReference type="GO" id="GO:0008408">
    <property type="term" value="F:3'-5' exonuclease activity"/>
    <property type="evidence" value="ECO:0007669"/>
    <property type="project" value="InterPro"/>
</dbReference>
<dbReference type="NCBIfam" id="TIGR00663">
    <property type="entry name" value="dnan"/>
    <property type="match status" value="1"/>
</dbReference>
<dbReference type="Pfam" id="PF00712">
    <property type="entry name" value="DNA_pol3_beta"/>
    <property type="match status" value="1"/>
</dbReference>
<evidence type="ECO:0000256" key="1">
    <source>
        <dbReference type="ARBA" id="ARBA00004496"/>
    </source>
</evidence>
<dbReference type="STRING" id="1798406.A3A04_01005"/>
<evidence type="ECO:0000259" key="10">
    <source>
        <dbReference type="Pfam" id="PF00712"/>
    </source>
</evidence>
<keyword evidence="7 9" id="KW-0239">DNA-directed DNA polymerase</keyword>
<evidence type="ECO:0000259" key="12">
    <source>
        <dbReference type="Pfam" id="PF02768"/>
    </source>
</evidence>
<evidence type="ECO:0000256" key="8">
    <source>
        <dbReference type="ARBA" id="ARBA00023125"/>
    </source>
</evidence>
<evidence type="ECO:0000256" key="3">
    <source>
        <dbReference type="ARBA" id="ARBA00022490"/>
    </source>
</evidence>
<evidence type="ECO:0000256" key="2">
    <source>
        <dbReference type="ARBA" id="ARBA00010752"/>
    </source>
</evidence>
<dbReference type="SMART" id="SM00480">
    <property type="entry name" value="POL3Bc"/>
    <property type="match status" value="1"/>
</dbReference>
<evidence type="ECO:0000256" key="5">
    <source>
        <dbReference type="ARBA" id="ARBA00022695"/>
    </source>
</evidence>
<name>A0A1G1ZNW5_9BACT</name>
<keyword evidence="4 9" id="KW-0808">Transferase</keyword>
<dbReference type="SUPFAM" id="SSF55979">
    <property type="entry name" value="DNA clamp"/>
    <property type="match status" value="3"/>
</dbReference>
<dbReference type="Pfam" id="PF02768">
    <property type="entry name" value="DNA_pol3_beta_3"/>
    <property type="match status" value="1"/>
</dbReference>
<dbReference type="EMBL" id="MHJI01000010">
    <property type="protein sequence ID" value="OGY66119.1"/>
    <property type="molecule type" value="Genomic_DNA"/>
</dbReference>
<dbReference type="GO" id="GO:0009360">
    <property type="term" value="C:DNA polymerase III complex"/>
    <property type="evidence" value="ECO:0007669"/>
    <property type="project" value="InterPro"/>
</dbReference>
<gene>
    <name evidence="13" type="ORF">A3A04_01005</name>
</gene>
<proteinExistence type="inferred from homology"/>
<keyword evidence="3 9" id="KW-0963">Cytoplasm</keyword>
<sequence>MKLILLKTNLKEGLDAVSHATGENTHLPILKNILLKASSNRIELAGTNLELAISKYISGKTIEEGGIAIPSGTLSSLISNLPDERINLETNSNTLVIKSDNYEARLQGMSPEEFPLIPQIKDKERYLKISGGILKEALVQVVNATQYSEWRQELNGVLFDFEESRLVFVATDSFRLSKKIIAGSQFESNWPALKVIVPIKTIQELIRIIKDTEIISIYFDESQIMFISEETEVISRLIEGKFPDYEAIIPKTFETEAIIEKGNLMHALKLAGIFSGKVNDVHLKIEEGHKMIEIYSSNTQLGDNKYLLAVKSNKGMPEIIFNWRYFVDGLKAISEKDIYMGINGEDKPVIIRSVNDQSLVYLLMPIRM</sequence>
<dbReference type="PANTHER" id="PTHR30478:SF0">
    <property type="entry name" value="BETA SLIDING CLAMP"/>
    <property type="match status" value="1"/>
</dbReference>
<dbReference type="InterPro" id="IPR022635">
    <property type="entry name" value="DNA_polIII_beta_C"/>
</dbReference>
<dbReference type="Gene3D" id="3.10.150.10">
    <property type="entry name" value="DNA Polymerase III, subunit A, domain 2"/>
    <property type="match status" value="1"/>
</dbReference>
<feature type="domain" description="DNA polymerase III beta sliding clamp N-terminal" evidence="10">
    <location>
        <begin position="1"/>
        <end position="118"/>
    </location>
</feature>
<dbReference type="GO" id="GO:0003887">
    <property type="term" value="F:DNA-directed DNA polymerase activity"/>
    <property type="evidence" value="ECO:0007669"/>
    <property type="project" value="UniProtKB-UniRule"/>
</dbReference>
<comment type="function">
    <text evidence="9">Confers DNA tethering and processivity to DNA polymerases and other proteins. Acts as a clamp, forming a ring around DNA (a reaction catalyzed by the clamp-loading complex) which diffuses in an ATP-independent manner freely and bidirectionally along dsDNA. Initially characterized for its ability to contact the catalytic subunit of DNA polymerase III (Pol III), a complex, multichain enzyme responsible for most of the replicative synthesis in bacteria; Pol III exhibits 3'-5' exonuclease proofreading activity. The beta chain is required for initiation of replication as well as for processivity of DNA replication.</text>
</comment>
<keyword evidence="6 9" id="KW-0235">DNA replication</keyword>
<accession>A0A1G1ZNW5</accession>
<dbReference type="InterPro" id="IPR046938">
    <property type="entry name" value="DNA_clamp_sf"/>
</dbReference>
<evidence type="ECO:0000256" key="4">
    <source>
        <dbReference type="ARBA" id="ARBA00022679"/>
    </source>
</evidence>
<dbReference type="CDD" id="cd00140">
    <property type="entry name" value="beta_clamp"/>
    <property type="match status" value="1"/>
</dbReference>
<feature type="domain" description="DNA polymerase III beta sliding clamp C-terminal" evidence="12">
    <location>
        <begin position="248"/>
        <end position="367"/>
    </location>
</feature>
<evidence type="ECO:0000313" key="13">
    <source>
        <dbReference type="EMBL" id="OGY66119.1"/>
    </source>
</evidence>
<evidence type="ECO:0000259" key="11">
    <source>
        <dbReference type="Pfam" id="PF02767"/>
    </source>
</evidence>
<dbReference type="AlphaFoldDB" id="A0A1G1ZNW5"/>
<keyword evidence="8" id="KW-0238">DNA-binding</keyword>
<comment type="subunit">
    <text evidence="9">Forms a ring-shaped head-to-tail homodimer around DNA.</text>
</comment>
<protein>
    <recommendedName>
        <fullName evidence="9">Beta sliding clamp</fullName>
    </recommendedName>
</protein>
<keyword evidence="5 9" id="KW-0548">Nucleotidyltransferase</keyword>
<dbReference type="InterPro" id="IPR022637">
    <property type="entry name" value="DNA_polIII_beta_cen"/>
</dbReference>
<dbReference type="GO" id="GO:0003677">
    <property type="term" value="F:DNA binding"/>
    <property type="evidence" value="ECO:0007669"/>
    <property type="project" value="UniProtKB-UniRule"/>
</dbReference>
<evidence type="ECO:0000256" key="9">
    <source>
        <dbReference type="PIRNR" id="PIRNR000804"/>
    </source>
</evidence>
<dbReference type="GO" id="GO:0006271">
    <property type="term" value="P:DNA strand elongation involved in DNA replication"/>
    <property type="evidence" value="ECO:0007669"/>
    <property type="project" value="TreeGrafter"/>
</dbReference>